<sequence length="313" mass="37182">MSMKHICEKCNYETNDKSNFNKHLKSVAHIQVNSKVNNKLTENVNFKVPGKFQCPKCNKIFTSAPGLSRHKNKFCKIDIIKEQLRDELKKEFEIEMMRQQLEHKDEIIKTIKEDNQELKQYIKTTKPTTYNISIKKMIQQSYPDAPYLEKLDDYSILHDDNTDLMQDLIYYSRKNRVNKYIGDIIIKFYKKNDPKDQSLWSTDSSRLKYIIKELITTNNSYWSEDDKGLKINKYIIDPLLKYIHDYIRVKIDDMDDEIRNSKAYECIEINKKQSSLSAIQIQIQNGILKESIIKYIAPFFRFNNETNNLITND</sequence>
<dbReference type="PROSITE" id="PS50157">
    <property type="entry name" value="ZINC_FINGER_C2H2_2"/>
    <property type="match status" value="1"/>
</dbReference>
<protein>
    <recommendedName>
        <fullName evidence="2">C2H2-type domain-containing protein</fullName>
    </recommendedName>
</protein>
<accession>A0A1V0SHT2</accession>
<evidence type="ECO:0000256" key="1">
    <source>
        <dbReference type="PROSITE-ProRule" id="PRU00042"/>
    </source>
</evidence>
<dbReference type="Gene3D" id="3.30.160.60">
    <property type="entry name" value="Classic Zinc Finger"/>
    <property type="match status" value="1"/>
</dbReference>
<keyword evidence="1" id="KW-0862">Zinc</keyword>
<evidence type="ECO:0000313" key="3">
    <source>
        <dbReference type="EMBL" id="ARF11275.1"/>
    </source>
</evidence>
<proteinExistence type="predicted"/>
<name>A0A1V0SHT2_9VIRU</name>
<feature type="domain" description="C2H2-type" evidence="2">
    <location>
        <begin position="52"/>
        <end position="71"/>
    </location>
</feature>
<reference evidence="3" key="1">
    <citation type="journal article" date="2017" name="Science">
        <title>Giant viruses with an expanded complement of translation system components.</title>
        <authorList>
            <person name="Schulz F."/>
            <person name="Yutin N."/>
            <person name="Ivanova N.N."/>
            <person name="Ortega D.R."/>
            <person name="Lee T.K."/>
            <person name="Vierheilig J."/>
            <person name="Daims H."/>
            <person name="Horn M."/>
            <person name="Wagner M."/>
            <person name="Jensen G.J."/>
            <person name="Kyrpides N.C."/>
            <person name="Koonin E.V."/>
            <person name="Woyke T."/>
        </authorList>
    </citation>
    <scope>NUCLEOTIDE SEQUENCE</scope>
    <source>
        <strain evidence="3">KNV1</strain>
    </source>
</reference>
<dbReference type="SMART" id="SM00355">
    <property type="entry name" value="ZnF_C2H2"/>
    <property type="match status" value="2"/>
</dbReference>
<dbReference type="GO" id="GO:0008270">
    <property type="term" value="F:zinc ion binding"/>
    <property type="evidence" value="ECO:0007669"/>
    <property type="project" value="UniProtKB-KW"/>
</dbReference>
<keyword evidence="1" id="KW-0863">Zinc-finger</keyword>
<dbReference type="Pfam" id="PF00096">
    <property type="entry name" value="zf-C2H2"/>
    <property type="match status" value="1"/>
</dbReference>
<dbReference type="InterPro" id="IPR013087">
    <property type="entry name" value="Znf_C2H2_type"/>
</dbReference>
<evidence type="ECO:0000259" key="2">
    <source>
        <dbReference type="PROSITE" id="PS50157"/>
    </source>
</evidence>
<gene>
    <name evidence="3" type="ORF">Klosneuvirus_1_132</name>
</gene>
<dbReference type="EMBL" id="KY684108">
    <property type="protein sequence ID" value="ARF11275.1"/>
    <property type="molecule type" value="Genomic_DNA"/>
</dbReference>
<keyword evidence="1" id="KW-0479">Metal-binding</keyword>
<organism evidence="3">
    <name type="scientific">Klosneuvirus KNV1</name>
    <dbReference type="NCBI Taxonomy" id="1977640"/>
    <lineage>
        <taxon>Viruses</taxon>
        <taxon>Varidnaviria</taxon>
        <taxon>Bamfordvirae</taxon>
        <taxon>Nucleocytoviricota</taxon>
        <taxon>Megaviricetes</taxon>
        <taxon>Imitervirales</taxon>
        <taxon>Mimiviridae</taxon>
        <taxon>Klosneuvirinae</taxon>
        <taxon>Klosneuvirus</taxon>
    </lineage>
</organism>